<keyword evidence="1" id="KW-0479">Metal-binding</keyword>
<dbReference type="GO" id="GO:0016020">
    <property type="term" value="C:membrane"/>
    <property type="evidence" value="ECO:0007669"/>
    <property type="project" value="TreeGrafter"/>
</dbReference>
<feature type="region of interest" description="Disordered" evidence="3">
    <location>
        <begin position="216"/>
        <end position="331"/>
    </location>
</feature>
<dbReference type="SMART" id="SM00239">
    <property type="entry name" value="C2"/>
    <property type="match status" value="5"/>
</dbReference>
<evidence type="ECO:0000256" key="1">
    <source>
        <dbReference type="ARBA" id="ARBA00022723"/>
    </source>
</evidence>
<dbReference type="SUPFAM" id="SSF49562">
    <property type="entry name" value="C2 domain (Calcium/lipid-binding domain, CaLB)"/>
    <property type="match status" value="3"/>
</dbReference>
<dbReference type="PANTHER" id="PTHR45911:SF4">
    <property type="entry name" value="MULTIPLE C2 AND TRANSMEMBRANE DOMAIN-CONTAINING PROTEIN"/>
    <property type="match status" value="1"/>
</dbReference>
<sequence>MVSKLPERALMAEYGEAPRLMSVASCGVESGLEASPPPTAASLLFSLQLYVDRVVLDPVTRAPASLLLAFQLLQYEIVVLDAAVACSGAQAAETRLRCGKSCLFEADAAELARELRREAEAPLTLLLLAPEHGRARLRAFAAVPLSLHVGLLDGDELRGGSLLRVSEWAGSSGDWELRDHCNGLAGHVTGVVTLSCLGKTLAPHLAQALGLQVSKELPPSPRTAADENQAKEQAEGPATAVGAAAEVKEVGQQAQTSPEPAVKGIPKVEKTDSSVQCEEDMFDEDSSSAQDGKTQRRTKSSNGEGPILYYKSDSTRKSAATPRRTTQLRSQNLSAAATKGDLLFPRDLPPPLFFQKAPRGRSARTSRESLSETALKRFFRLTRTELMYFKAPEDSAPRRRYELTLDSSVLRSNDQGYALCIVFQSAPGQPQFYMQAENEVEKDEWITAIYNAYRRTPDVSRQTSIPEIPKVVDPSPSASAMPEPPPAPVPVAPSRTMLEGVIHGARRLKAADMNGKSDPYCVVKLVGKDGQIIDVEEKRTDYITATLDPVWDKPFLIGRVVDLNLVKAVRFELWDHDTFKNNDSLGSVEIPFTRFHTSPASTFQSEPIDDWFRVEPPKKISLSSFRRNDTREKEHAIRDWGELHIRMSLTGPNLVDFLHSSDLAFVPTSPVATASDDHSDNRLEVTVIAAKDLISADVNKSSDPYCELTLLDAHEKPILGEYATTAIMHRTRNPAWANEHHVFGLISPISKAASLKVRVIDYDKSNRNDPLGFICISLDQLSAHKWTEWHVLQPEEGMSVRENLGAIQLQMWLIGERRGEHVRQLQIDKEVKMKTHNQSVEELELENAQYQFHDAACMLDGARIPCAVADYQARDPRFYGINGCIHYLNTQIPRAHREKTSTDESFQARSGLEGLAQLEVAVVQTSDLVKPNTDPKQSTSLPTPYAVIEMDPSGCVEECKRTSAPLSARKSKRIAAAAGDERNTMFSKRAQAEVSVHRAKLVKNEMRSEKSMEINPDKPILKVEILTGHGLSPADMNGYSDPSTPLGRVEIPLYDLCRASADLTSISSRDIVKRYELKPEPWMKKHAKDLGELCIKTEVVGDATVLAELMQRVSNIPMEKSLSILSFSEANIQSDASMNMSMSAVDLGESELEDETTEVIPRGAFIQTSTSKVISVGDPPKAKATWRKEKFSLSLSYPGVFRDAKYPTIETHSLHLRVHEARNLSLPDTVSNNPDRAVPVTVDFDAESGKSSQVVFAHPNKGRLQGATSIYFTVIPVLGDGTLVDTERQQSLTVYNTRDPSWPEQDFTFGKFKDISNVSYLSLHLYERDLQNDKSKPLSRLLTDKEKEMNARLRRFQLHKLSPSGEVDDNGFDILQYGQRVLAFRCCHDSGRFECGRFYPARVQNYIPFPHDEYDVLFEDAIETINELRNFISFDVQGIVQAVRNDGRVDVNVESANGNVTKRNVRFIAQPTQLIPVNSITEKVKMVMARRVEKKTEQKDRWVKMKHKLSGIAIDVMSASDLLLPVNGQDQQQLKLEPACRVTLLAIPNQTECIDTNDNDGIQINDRGELIPTDSMSSSKWTWKTGKPLEAIVKHAESQSNDRHLFEQSPLVIGNVGSSPEGEIDYSPVDPQEAQRGVQLLKRVSSIIIQVVVGVETDVKSVGYVKVDLATLQVGHQDLQLRIIPPSNVPYVKFGGTVFLHIATWSNSKATAVEASIKVDLRTPSLSVTGLTDWYNRQAQLEAETSTLNNRGITWIERRQILRASLRPTENSQIDALHTVLVIIMKRIVDILREIRQFEDYETLSVDEMLKCRKVHTVNSNLNSEFLGRTMDKLSHEVRKEIVVGLENELLSLAGLRGISPEANCSREEWVRVRTERQKLLREKGDFFMRDQTSALVLSVPRSFTGEGMISWILRKPPVLWEDKWKIYCKDVKTQRSCHLGWNDPGLEVDPDAIQAPKERLYALQWMSALCAAGFVENVTPSIVALTELGKRNALMEVRTDRFYRLREVDMWMEKKIRDKSLFPLDLVQEFDCHRSLEYADEKSGALTSEELIDKSDDEKMPAKERQATIKRRKTYAKKLTDHCDGFLGMPTLLSNFIFSLEANKKHTVAETTEKLVDHLNVVENILWDWKYCLFVPHRKHLYMYEHVSSTAPVAFIDMASGACRVAYNSKNDGKGGWMDIVNPTVCVRKSDSHEFVPVCSEMLDKMTINRDNGDKVIEVKTKNAQRWIQMLSRAGVRVDMCPGQVVLLKQLNPLVLQQKCIDLATQFDRDDLEGSFQRLLNRFFEHDRESSYNEHDRKARELRAQVRSELKKPGGVDDTVMAYFGNGQLKSKPKYSGNFKKNSLYTGRILRIRSPYCDEEYPFKETYKVSEAPEPLRKLLTKYNVTDEKSWSNLPIMQRDMLLLYDIEYSHANERLVEEGLIRENIRTNEGDLDPKKVRDRCTDLNILFKATDLEDCVMRMVKHRYHHKPLGILKIPIKTISPHRTIDAWYSLAPANNMLKKSRLGQIRVELKLVQKRETKRSFRIPVPLASLMDKAPTSPKQGLSKLIPGSAKDKNTRLKSSFELGQEPSFVKISILEGRGLRVADLFTSDPFVEIVLLDEQDSIERDTNLKTDIKMKTLNPKWQNQEFLLGKTEKTKLSDKKGVLLRVMDYDATSANDPLGCVTIEFQRGETGYIRGLVLKQAGKENGSAVTEELKLNDDNRFDVEAALLPAAGQSKPSDGGLFSKKKTPGPDGLLGKLRFLVEIMRNENYVDPNLKKIETTFSAEVAIKNTDLHQEDWTEYKCYFQPHGEGGLRIQYNPASEDLGRGNSHKLSELLHSAASLLNCDKTGKVTSSFSDRDAFKILGRTYDLSKVDYFDVRVEGKGKVFVGHLGKSERKSQRKSDTKLDDKTFSLKYPTQRANFQDIKVALTEEQSKEIRTLTLDLNLIGILRADRVRRILSDTFRLVGLTFDPQTLNQNNGRHDSNQLQNDVDSFLWDTCRANIFPGRNTAKELLAQVRAMSQASKLHWKTTPQLLAYVFEFVFLNGEKDRLSFVNAVALDAVLNRWSHVLNNVAEAKDHLTGRLHGKKTPHLMEALFTECDWTGFDLSSLNNDSNRKVDGSQNPLRVGDRASAQLPLFKHVGVPVDVRLPGNEYAAAIIIRECTAGRCDIKLCATVDGNTSQTTKTAHETRKVLDRLGENSAYTEQVRRARVMQHDSKQHTIPPICLST</sequence>
<dbReference type="SMART" id="SM00233">
    <property type="entry name" value="PH"/>
    <property type="match status" value="1"/>
</dbReference>
<dbReference type="Gene3D" id="2.30.29.30">
    <property type="entry name" value="Pleckstrin-homology domain (PH domain)/Phosphotyrosine-binding domain (PTB)"/>
    <property type="match status" value="1"/>
</dbReference>
<feature type="domain" description="C2" evidence="5">
    <location>
        <begin position="2555"/>
        <end position="2683"/>
    </location>
</feature>
<proteinExistence type="predicted"/>
<feature type="region of interest" description="Disordered" evidence="3">
    <location>
        <begin position="468"/>
        <end position="492"/>
    </location>
</feature>
<feature type="domain" description="C2" evidence="5">
    <location>
        <begin position="666"/>
        <end position="791"/>
    </location>
</feature>
<gene>
    <name evidence="6" type="ORF">Plil01_000268500</name>
</gene>
<dbReference type="PROSITE" id="PS50003">
    <property type="entry name" value="PH_DOMAIN"/>
    <property type="match status" value="1"/>
</dbReference>
<feature type="compositionally biased region" description="Pro residues" evidence="3">
    <location>
        <begin position="482"/>
        <end position="491"/>
    </location>
</feature>
<name>A0A9W6WQG8_9STRA</name>
<dbReference type="Pfam" id="PF00169">
    <property type="entry name" value="PH"/>
    <property type="match status" value="1"/>
</dbReference>
<feature type="compositionally biased region" description="Acidic residues" evidence="3">
    <location>
        <begin position="277"/>
        <end position="286"/>
    </location>
</feature>
<dbReference type="PANTHER" id="PTHR45911">
    <property type="entry name" value="C2 DOMAIN-CONTAINING PROTEIN"/>
    <property type="match status" value="1"/>
</dbReference>
<dbReference type="EMBL" id="BSXW01000096">
    <property type="protein sequence ID" value="GMF12025.1"/>
    <property type="molecule type" value="Genomic_DNA"/>
</dbReference>
<dbReference type="Gene3D" id="2.60.40.150">
    <property type="entry name" value="C2 domain"/>
    <property type="match status" value="4"/>
</dbReference>
<accession>A0A9W6WQG8</accession>
<feature type="domain" description="PH" evidence="4">
    <location>
        <begin position="355"/>
        <end position="454"/>
    </location>
</feature>
<dbReference type="OrthoDB" id="270970at2759"/>
<dbReference type="InterPro" id="IPR035892">
    <property type="entry name" value="C2_domain_sf"/>
</dbReference>
<dbReference type="PROSITE" id="PS50004">
    <property type="entry name" value="C2"/>
    <property type="match status" value="3"/>
</dbReference>
<evidence type="ECO:0000256" key="2">
    <source>
        <dbReference type="ARBA" id="ARBA00022837"/>
    </source>
</evidence>
<keyword evidence="2" id="KW-0106">Calcium</keyword>
<comment type="caution">
    <text evidence="6">The sequence shown here is derived from an EMBL/GenBank/DDBJ whole genome shotgun (WGS) entry which is preliminary data.</text>
</comment>
<dbReference type="Proteomes" id="UP001165083">
    <property type="component" value="Unassembled WGS sequence"/>
</dbReference>
<evidence type="ECO:0000259" key="5">
    <source>
        <dbReference type="PROSITE" id="PS50004"/>
    </source>
</evidence>
<dbReference type="InterPro" id="IPR011993">
    <property type="entry name" value="PH-like_dom_sf"/>
</dbReference>
<feature type="compositionally biased region" description="Basic and acidic residues" evidence="3">
    <location>
        <begin position="224"/>
        <end position="234"/>
    </location>
</feature>
<dbReference type="SUPFAM" id="SSF50729">
    <property type="entry name" value="PH domain-like"/>
    <property type="match status" value="1"/>
</dbReference>
<evidence type="ECO:0000259" key="4">
    <source>
        <dbReference type="PROSITE" id="PS50003"/>
    </source>
</evidence>
<dbReference type="CDD" id="cd00030">
    <property type="entry name" value="C2"/>
    <property type="match status" value="3"/>
</dbReference>
<organism evidence="6 7">
    <name type="scientific">Phytophthora lilii</name>
    <dbReference type="NCBI Taxonomy" id="2077276"/>
    <lineage>
        <taxon>Eukaryota</taxon>
        <taxon>Sar</taxon>
        <taxon>Stramenopiles</taxon>
        <taxon>Oomycota</taxon>
        <taxon>Peronosporomycetes</taxon>
        <taxon>Peronosporales</taxon>
        <taxon>Peronosporaceae</taxon>
        <taxon>Phytophthora</taxon>
    </lineage>
</organism>
<evidence type="ECO:0000256" key="3">
    <source>
        <dbReference type="SAM" id="MobiDB-lite"/>
    </source>
</evidence>
<protein>
    <submittedName>
        <fullName evidence="6">Unnamed protein product</fullName>
    </submittedName>
</protein>
<dbReference type="InterPro" id="IPR001849">
    <property type="entry name" value="PH_domain"/>
</dbReference>
<reference evidence="6" key="1">
    <citation type="submission" date="2023-04" db="EMBL/GenBank/DDBJ databases">
        <title>Phytophthora lilii NBRC 32176.</title>
        <authorList>
            <person name="Ichikawa N."/>
            <person name="Sato H."/>
            <person name="Tonouchi N."/>
        </authorList>
    </citation>
    <scope>NUCLEOTIDE SEQUENCE</scope>
    <source>
        <strain evidence="6">NBRC 32176</strain>
    </source>
</reference>
<dbReference type="InterPro" id="IPR000008">
    <property type="entry name" value="C2_dom"/>
</dbReference>
<dbReference type="FunFam" id="2.60.40.150:FF:000527">
    <property type="entry name" value="Uncharacterized protein"/>
    <property type="match status" value="1"/>
</dbReference>
<feature type="compositionally biased region" description="Low complexity" evidence="3">
    <location>
        <begin position="235"/>
        <end position="245"/>
    </location>
</feature>
<evidence type="ECO:0000313" key="7">
    <source>
        <dbReference type="Proteomes" id="UP001165083"/>
    </source>
</evidence>
<keyword evidence="7" id="KW-1185">Reference proteome</keyword>
<dbReference type="Pfam" id="PF00168">
    <property type="entry name" value="C2"/>
    <property type="match status" value="3"/>
</dbReference>
<feature type="domain" description="C2" evidence="5">
    <location>
        <begin position="478"/>
        <end position="612"/>
    </location>
</feature>
<dbReference type="GO" id="GO:0005509">
    <property type="term" value="F:calcium ion binding"/>
    <property type="evidence" value="ECO:0007669"/>
    <property type="project" value="TreeGrafter"/>
</dbReference>
<evidence type="ECO:0000313" key="6">
    <source>
        <dbReference type="EMBL" id="GMF12025.1"/>
    </source>
</evidence>